<evidence type="ECO:0008006" key="5">
    <source>
        <dbReference type="Google" id="ProtNLM"/>
    </source>
</evidence>
<dbReference type="Gene3D" id="1.10.8.140">
    <property type="entry name" value="PDCD5-like"/>
    <property type="match status" value="1"/>
</dbReference>
<reference evidence="3 4" key="1">
    <citation type="journal article" date="2024" name="Nat. Commun.">
        <title>Phylogenomics reveals the evolutionary origins of lichenization in chlorophyte algae.</title>
        <authorList>
            <person name="Puginier C."/>
            <person name="Libourel C."/>
            <person name="Otte J."/>
            <person name="Skaloud P."/>
            <person name="Haon M."/>
            <person name="Grisel S."/>
            <person name="Petersen M."/>
            <person name="Berrin J.G."/>
            <person name="Delaux P.M."/>
            <person name="Dal Grande F."/>
            <person name="Keller J."/>
        </authorList>
    </citation>
    <scope>NUCLEOTIDE SEQUENCE [LARGE SCALE GENOMIC DNA]</scope>
    <source>
        <strain evidence="3 4">SAG 2036</strain>
    </source>
</reference>
<evidence type="ECO:0000313" key="3">
    <source>
        <dbReference type="EMBL" id="KAK9809799.1"/>
    </source>
</evidence>
<dbReference type="Pfam" id="PF01984">
    <property type="entry name" value="dsDNA_bind"/>
    <property type="match status" value="1"/>
</dbReference>
<dbReference type="GO" id="GO:0005829">
    <property type="term" value="C:cytosol"/>
    <property type="evidence" value="ECO:0007669"/>
    <property type="project" value="TreeGrafter"/>
</dbReference>
<organism evidence="3 4">
    <name type="scientific">Symbiochloris irregularis</name>
    <dbReference type="NCBI Taxonomy" id="706552"/>
    <lineage>
        <taxon>Eukaryota</taxon>
        <taxon>Viridiplantae</taxon>
        <taxon>Chlorophyta</taxon>
        <taxon>core chlorophytes</taxon>
        <taxon>Trebouxiophyceae</taxon>
        <taxon>Trebouxiales</taxon>
        <taxon>Trebouxiaceae</taxon>
        <taxon>Symbiochloris</taxon>
    </lineage>
</organism>
<dbReference type="InterPro" id="IPR036883">
    <property type="entry name" value="PDCD5-like_sf"/>
</dbReference>
<evidence type="ECO:0000313" key="4">
    <source>
        <dbReference type="Proteomes" id="UP001465755"/>
    </source>
</evidence>
<dbReference type="SUPFAM" id="SSF46950">
    <property type="entry name" value="Double-stranded DNA-binding domain"/>
    <property type="match status" value="1"/>
</dbReference>
<evidence type="ECO:0000256" key="2">
    <source>
        <dbReference type="SAM" id="MobiDB-lite"/>
    </source>
</evidence>
<sequence>MPTDRLCLQRQQRLHQSDCLRPSGATKRLSDSMGDADLEAIRQKRMAELMSQYGMSEGGGGEMTPEARQQKEEQQQAQEEQRQSMLARVLQPSARERLARIALVKPDKARGVESMILQMAQKGALTERVSEERLIAILEQVNEQTGASTKSRVTIQRRSRAWEDDD</sequence>
<name>A0AAW1PJM3_9CHLO</name>
<comment type="caution">
    <text evidence="3">The sequence shown here is derived from an EMBL/GenBank/DDBJ whole genome shotgun (WGS) entry which is preliminary data.</text>
</comment>
<feature type="region of interest" description="Disordered" evidence="2">
    <location>
        <begin position="52"/>
        <end position="83"/>
    </location>
</feature>
<dbReference type="Proteomes" id="UP001465755">
    <property type="component" value="Unassembled WGS sequence"/>
</dbReference>
<evidence type="ECO:0000256" key="1">
    <source>
        <dbReference type="ARBA" id="ARBA00010490"/>
    </source>
</evidence>
<protein>
    <recommendedName>
        <fullName evidence="5">Programmed cell death protein 5</fullName>
    </recommendedName>
</protein>
<accession>A0AAW1PJM3</accession>
<dbReference type="AlphaFoldDB" id="A0AAW1PJM3"/>
<proteinExistence type="inferred from homology"/>
<dbReference type="PANTHER" id="PTHR10840:SF0">
    <property type="entry name" value="PROGRAMMED CELL DEATH PROTEIN 5"/>
    <property type="match status" value="1"/>
</dbReference>
<gene>
    <name evidence="3" type="ORF">WJX73_007795</name>
</gene>
<dbReference type="EMBL" id="JALJOQ010000016">
    <property type="protein sequence ID" value="KAK9809799.1"/>
    <property type="molecule type" value="Genomic_DNA"/>
</dbReference>
<dbReference type="InterPro" id="IPR002836">
    <property type="entry name" value="PDCD5-like"/>
</dbReference>
<comment type="similarity">
    <text evidence="1">Belongs to the PDCD5 family.</text>
</comment>
<feature type="compositionally biased region" description="Basic and acidic residues" evidence="2">
    <location>
        <begin position="68"/>
        <end position="82"/>
    </location>
</feature>
<feature type="compositionally biased region" description="Low complexity" evidence="2">
    <location>
        <begin position="1"/>
        <end position="11"/>
    </location>
</feature>
<feature type="region of interest" description="Disordered" evidence="2">
    <location>
        <begin position="1"/>
        <end position="35"/>
    </location>
</feature>
<dbReference type="PANTHER" id="PTHR10840">
    <property type="entry name" value="PROGRAMMED CELL DEATH PROTEIN 5"/>
    <property type="match status" value="1"/>
</dbReference>
<keyword evidence="4" id="KW-1185">Reference proteome</keyword>
<feature type="compositionally biased region" description="Polar residues" evidence="2">
    <location>
        <begin position="143"/>
        <end position="156"/>
    </location>
</feature>
<dbReference type="GO" id="GO:0003677">
    <property type="term" value="F:DNA binding"/>
    <property type="evidence" value="ECO:0007669"/>
    <property type="project" value="InterPro"/>
</dbReference>
<feature type="region of interest" description="Disordered" evidence="2">
    <location>
        <begin position="143"/>
        <end position="166"/>
    </location>
</feature>
<dbReference type="GO" id="GO:0005634">
    <property type="term" value="C:nucleus"/>
    <property type="evidence" value="ECO:0007669"/>
    <property type="project" value="TreeGrafter"/>
</dbReference>